<sequence>MTNETTPIPEKASGMDTNRKIMLILVAVLIVAIVGMFVWKSAAVNTVEKKLVQVQTERVQERADLIEQARQLDARYDVESLKRFSTPLAWAIRRELMASNLDQIDQYLTELVQMAGFQSAVLANPEDKVIVASDRKMLSEAFSAIYPGVYLQVKEVKVEPSTNGGLRAIIPIMGLSQQLGTLVVE</sequence>
<evidence type="ECO:0000313" key="3">
    <source>
        <dbReference type="Proteomes" id="UP000483432"/>
    </source>
</evidence>
<keyword evidence="1" id="KW-0472">Membrane</keyword>
<dbReference type="EMBL" id="JAAFGW010000037">
    <property type="protein sequence ID" value="NDP47538.1"/>
    <property type="molecule type" value="Genomic_DNA"/>
</dbReference>
<name>A0A7C9JW02_9PROT</name>
<proteinExistence type="predicted"/>
<keyword evidence="1" id="KW-0812">Transmembrane</keyword>
<dbReference type="Proteomes" id="UP000483432">
    <property type="component" value="Unassembled WGS sequence"/>
</dbReference>
<accession>A0A7C9JW02</accession>
<feature type="transmembrane region" description="Helical" evidence="1">
    <location>
        <begin position="21"/>
        <end position="39"/>
    </location>
</feature>
<reference evidence="2 3" key="1">
    <citation type="submission" date="2019-09" db="EMBL/GenBank/DDBJ databases">
        <title>H2 Metabolism Revealed by Metagenomic Analysis in Subglacial Sediment of East Antarctica.</title>
        <authorList>
            <person name="Yang Z."/>
            <person name="Zhang Y."/>
            <person name="Lv Y."/>
            <person name="Yan W."/>
            <person name="Xiao X."/>
            <person name="Sun B."/>
            <person name="Ma H."/>
        </authorList>
    </citation>
    <scope>NUCLEOTIDE SEQUENCE [LARGE SCALE GENOMIC DNA]</scope>
    <source>
        <strain evidence="2">Bin2_2</strain>
    </source>
</reference>
<organism evidence="2 3">
    <name type="scientific">Sulfuriferula multivorans</name>
    <dbReference type="NCBI Taxonomy" id="1559896"/>
    <lineage>
        <taxon>Bacteria</taxon>
        <taxon>Pseudomonadati</taxon>
        <taxon>Pseudomonadota</taxon>
        <taxon>Betaproteobacteria</taxon>
        <taxon>Nitrosomonadales</taxon>
        <taxon>Sulfuricellaceae</taxon>
        <taxon>Sulfuriferula</taxon>
    </lineage>
</organism>
<dbReference type="AlphaFoldDB" id="A0A7C9JW02"/>
<evidence type="ECO:0000313" key="2">
    <source>
        <dbReference type="EMBL" id="NDP47538.1"/>
    </source>
</evidence>
<feature type="non-terminal residue" evidence="2">
    <location>
        <position position="185"/>
    </location>
</feature>
<keyword evidence="1" id="KW-1133">Transmembrane helix</keyword>
<protein>
    <submittedName>
        <fullName evidence="2">Uncharacterized protein</fullName>
    </submittedName>
</protein>
<comment type="caution">
    <text evidence="2">The sequence shown here is derived from an EMBL/GenBank/DDBJ whole genome shotgun (WGS) entry which is preliminary data.</text>
</comment>
<evidence type="ECO:0000256" key="1">
    <source>
        <dbReference type="SAM" id="Phobius"/>
    </source>
</evidence>
<gene>
    <name evidence="2" type="ORF">GZ085_03935</name>
</gene>